<dbReference type="STRING" id="933084.A0A067QPY3"/>
<dbReference type="GO" id="GO:0015204">
    <property type="term" value="F:urea transmembrane transporter activity"/>
    <property type="evidence" value="ECO:0007669"/>
    <property type="project" value="InterPro"/>
</dbReference>
<evidence type="ECO:0008006" key="12">
    <source>
        <dbReference type="Google" id="ProtNLM"/>
    </source>
</evidence>
<name>A0A067QPY3_9AGAM</name>
<keyword evidence="5 9" id="KW-1133">Transmembrane helix</keyword>
<dbReference type="InterPro" id="IPR001734">
    <property type="entry name" value="Na/solute_symporter"/>
</dbReference>
<feature type="region of interest" description="Disordered" evidence="8">
    <location>
        <begin position="655"/>
        <end position="682"/>
    </location>
</feature>
<feature type="transmembrane region" description="Helical" evidence="9">
    <location>
        <begin position="577"/>
        <end position="599"/>
    </location>
</feature>
<protein>
    <recommendedName>
        <fullName evidence="12">Urea active transporter</fullName>
    </recommendedName>
</protein>
<feature type="transmembrane region" description="Helical" evidence="9">
    <location>
        <begin position="353"/>
        <end position="378"/>
    </location>
</feature>
<feature type="transmembrane region" description="Helical" evidence="9">
    <location>
        <begin position="255"/>
        <end position="275"/>
    </location>
</feature>
<evidence type="ECO:0000256" key="6">
    <source>
        <dbReference type="ARBA" id="ARBA00023136"/>
    </source>
</evidence>
<dbReference type="EMBL" id="KL197709">
    <property type="protein sequence ID" value="KDQ64696.1"/>
    <property type="molecule type" value="Genomic_DNA"/>
</dbReference>
<feature type="transmembrane region" description="Helical" evidence="9">
    <location>
        <begin position="456"/>
        <end position="475"/>
    </location>
</feature>
<evidence type="ECO:0000256" key="3">
    <source>
        <dbReference type="ARBA" id="ARBA00022448"/>
    </source>
</evidence>
<keyword evidence="11" id="KW-1185">Reference proteome</keyword>
<evidence type="ECO:0000313" key="10">
    <source>
        <dbReference type="EMBL" id="KDQ64696.1"/>
    </source>
</evidence>
<organism evidence="10 11">
    <name type="scientific">Jaapia argillacea MUCL 33604</name>
    <dbReference type="NCBI Taxonomy" id="933084"/>
    <lineage>
        <taxon>Eukaryota</taxon>
        <taxon>Fungi</taxon>
        <taxon>Dikarya</taxon>
        <taxon>Basidiomycota</taxon>
        <taxon>Agaricomycotina</taxon>
        <taxon>Agaricomycetes</taxon>
        <taxon>Agaricomycetidae</taxon>
        <taxon>Jaapiales</taxon>
        <taxon>Jaapiaceae</taxon>
        <taxon>Jaapia</taxon>
    </lineage>
</organism>
<keyword evidence="4 9" id="KW-0812">Transmembrane</keyword>
<dbReference type="Gene3D" id="1.20.1730.10">
    <property type="entry name" value="Sodium/glucose cotransporter"/>
    <property type="match status" value="1"/>
</dbReference>
<dbReference type="PROSITE" id="PS50283">
    <property type="entry name" value="NA_SOLUT_SYMP_3"/>
    <property type="match status" value="1"/>
</dbReference>
<feature type="transmembrane region" description="Helical" evidence="9">
    <location>
        <begin position="195"/>
        <end position="216"/>
    </location>
</feature>
<dbReference type="GO" id="GO:0015606">
    <property type="term" value="F:spermidine transmembrane transporter activity"/>
    <property type="evidence" value="ECO:0007669"/>
    <property type="project" value="TreeGrafter"/>
</dbReference>
<feature type="transmembrane region" description="Helical" evidence="9">
    <location>
        <begin position="90"/>
        <end position="108"/>
    </location>
</feature>
<evidence type="ECO:0000256" key="7">
    <source>
        <dbReference type="RuleBase" id="RU362091"/>
    </source>
</evidence>
<comment type="similarity">
    <text evidence="2 7">Belongs to the sodium:solute symporter (SSF) (TC 2.A.21) family.</text>
</comment>
<evidence type="ECO:0000256" key="2">
    <source>
        <dbReference type="ARBA" id="ARBA00006434"/>
    </source>
</evidence>
<dbReference type="InterPro" id="IPR031155">
    <property type="entry name" value="DUR"/>
</dbReference>
<evidence type="ECO:0000256" key="8">
    <source>
        <dbReference type="SAM" id="MobiDB-lite"/>
    </source>
</evidence>
<dbReference type="CDD" id="cd11476">
    <property type="entry name" value="SLC5sbd_DUR3"/>
    <property type="match status" value="1"/>
</dbReference>
<dbReference type="AlphaFoldDB" id="A0A067QPY3"/>
<evidence type="ECO:0000256" key="5">
    <source>
        <dbReference type="ARBA" id="ARBA00022989"/>
    </source>
</evidence>
<feature type="transmembrane region" description="Helical" evidence="9">
    <location>
        <begin position="287"/>
        <end position="311"/>
    </location>
</feature>
<dbReference type="Proteomes" id="UP000027265">
    <property type="component" value="Unassembled WGS sequence"/>
</dbReference>
<gene>
    <name evidence="10" type="ORF">JAAARDRAFT_167243</name>
</gene>
<feature type="transmembrane region" description="Helical" evidence="9">
    <location>
        <begin position="12"/>
        <end position="36"/>
    </location>
</feature>
<evidence type="ECO:0000256" key="1">
    <source>
        <dbReference type="ARBA" id="ARBA00004141"/>
    </source>
</evidence>
<evidence type="ECO:0000256" key="4">
    <source>
        <dbReference type="ARBA" id="ARBA00022692"/>
    </source>
</evidence>
<dbReference type="GO" id="GO:0015489">
    <property type="term" value="F:putrescine transmembrane transporter activity"/>
    <property type="evidence" value="ECO:0007669"/>
    <property type="project" value="TreeGrafter"/>
</dbReference>
<feature type="transmembrane region" description="Helical" evidence="9">
    <location>
        <begin position="57"/>
        <end position="78"/>
    </location>
</feature>
<keyword evidence="3" id="KW-0813">Transport</keyword>
<feature type="compositionally biased region" description="Basic and acidic residues" evidence="8">
    <location>
        <begin position="673"/>
        <end position="682"/>
    </location>
</feature>
<feature type="transmembrane region" description="Helical" evidence="9">
    <location>
        <begin position="399"/>
        <end position="421"/>
    </location>
</feature>
<dbReference type="InParanoid" id="A0A067QPY3"/>
<sequence>MAEVPTLFSPSMGWGLIIGLGTAFAVIMSCLSWALSKHSGEVQDSEQFMTAKHQIRTGLTASAVVSSWTIASTLLTSTSYGFSYGVSGPFWYGAIACVQILLFVTLAIELKRKAPTAHTFLEVVKIRYGAAGHITLACYSMIFQFVTTVNLLVGGSSIYHAVTGMPSEAGCLLLPLGVMVYTLFGGIKATFLTDWVHTVVLYVIILMSLFVVYATGKKVGSPDRMYELLEQAAKLHPVEGNAQGSYLTMTSIQGGYIGAIFVGAGFAAAVDSELFQKAIAASPESTIGGYLLVGLAWFAIPFCLATTWGLAGAALESDPQWPGYPARMTPQQVSEGLGLPWAASVVMGKGGAAAILVMIFMAVTSCMSSEILATTALMTYDVYRSYVNPKATGKQLMRFSQWVIVGFSLITGCVAIGLIHAGFTTSYIITAIGIVVDSAVVPMSCTILWKRQSKPAVILAPIMGTICGLGSWLGYTYHAYGALTITTTSQNLPLVIGNMVSFTSPMVFTPFLTLFYPQNYDWELFKKIEVADDSEVDANLTRHIKQHERDPTVDVVEVEGADSQKQDDKMLIRGRNIATAAAIFMTLAFCVLWPIPMYASQYVFSKPFFRGWIAFTFIWALWAAIVVTLLPLWEGRHAIVSFIKSVSGSVAGTQIKRRDSDGDLGSSNESSSGDEKSGMKTA</sequence>
<accession>A0A067QPY3</accession>
<dbReference type="FunCoup" id="A0A067QPY3">
    <property type="interactions" value="165"/>
</dbReference>
<dbReference type="InterPro" id="IPR038377">
    <property type="entry name" value="Na/Glc_symporter_sf"/>
</dbReference>
<feature type="transmembrane region" description="Helical" evidence="9">
    <location>
        <begin position="427"/>
        <end position="449"/>
    </location>
</feature>
<dbReference type="Pfam" id="PF00474">
    <property type="entry name" value="SSF"/>
    <property type="match status" value="1"/>
</dbReference>
<reference evidence="11" key="1">
    <citation type="journal article" date="2014" name="Proc. Natl. Acad. Sci. U.S.A.">
        <title>Extensive sampling of basidiomycete genomes demonstrates inadequacy of the white-rot/brown-rot paradigm for wood decay fungi.</title>
        <authorList>
            <person name="Riley R."/>
            <person name="Salamov A.A."/>
            <person name="Brown D.W."/>
            <person name="Nagy L.G."/>
            <person name="Floudas D."/>
            <person name="Held B.W."/>
            <person name="Levasseur A."/>
            <person name="Lombard V."/>
            <person name="Morin E."/>
            <person name="Otillar R."/>
            <person name="Lindquist E.A."/>
            <person name="Sun H."/>
            <person name="LaButti K.M."/>
            <person name="Schmutz J."/>
            <person name="Jabbour D."/>
            <person name="Luo H."/>
            <person name="Baker S.E."/>
            <person name="Pisabarro A.G."/>
            <person name="Walton J.D."/>
            <person name="Blanchette R.A."/>
            <person name="Henrissat B."/>
            <person name="Martin F."/>
            <person name="Cullen D."/>
            <person name="Hibbett D.S."/>
            <person name="Grigoriev I.V."/>
        </authorList>
    </citation>
    <scope>NUCLEOTIDE SEQUENCE [LARGE SCALE GENOMIC DNA]</scope>
    <source>
        <strain evidence="11">MUCL 33604</strain>
    </source>
</reference>
<dbReference type="GO" id="GO:0005886">
    <property type="term" value="C:plasma membrane"/>
    <property type="evidence" value="ECO:0007669"/>
    <property type="project" value="TreeGrafter"/>
</dbReference>
<feature type="transmembrane region" description="Helical" evidence="9">
    <location>
        <begin position="611"/>
        <end position="633"/>
    </location>
</feature>
<comment type="subcellular location">
    <subcellularLocation>
        <location evidence="1">Membrane</location>
        <topology evidence="1">Multi-pass membrane protein</topology>
    </subcellularLocation>
</comment>
<evidence type="ECO:0000256" key="9">
    <source>
        <dbReference type="SAM" id="Phobius"/>
    </source>
</evidence>
<evidence type="ECO:0000313" key="11">
    <source>
        <dbReference type="Proteomes" id="UP000027265"/>
    </source>
</evidence>
<keyword evidence="6 9" id="KW-0472">Membrane</keyword>
<feature type="transmembrane region" description="Helical" evidence="9">
    <location>
        <begin position="128"/>
        <end position="146"/>
    </location>
</feature>
<dbReference type="HOGENOM" id="CLU_010778_2_1_1"/>
<feature type="transmembrane region" description="Helical" evidence="9">
    <location>
        <begin position="495"/>
        <end position="516"/>
    </location>
</feature>
<proteinExistence type="inferred from homology"/>
<dbReference type="PANTHER" id="PTHR46154:SF4">
    <property type="entry name" value="UREA ACTIVE TRANSPORTER"/>
    <property type="match status" value="1"/>
</dbReference>
<dbReference type="OrthoDB" id="6132759at2759"/>
<dbReference type="PANTHER" id="PTHR46154">
    <property type="match status" value="1"/>
</dbReference>